<gene>
    <name evidence="1" type="ORF">OCOJLMKI_4675</name>
</gene>
<sequence length="101" mass="11062">MRDLRFTLDREMRRGHRLPAHVRRREARRLAAAIEAAGYGIPGPLVPGDPVASRVALQGAQVAVALLQAGRQIGAGVDRLVRHVQERQAASRAKDLVGRRT</sequence>
<accession>A0ABQ4S4N3</accession>
<reference evidence="1" key="1">
    <citation type="journal article" date="2021" name="Front. Microbiol.">
        <title>Comprehensive Comparative Genomics and Phenotyping of Methylobacterium Species.</title>
        <authorList>
            <person name="Alessa O."/>
            <person name="Ogura Y."/>
            <person name="Fujitani Y."/>
            <person name="Takami H."/>
            <person name="Hayashi T."/>
            <person name="Sahin N."/>
            <person name="Tani A."/>
        </authorList>
    </citation>
    <scope>NUCLEOTIDE SEQUENCE</scope>
    <source>
        <strain evidence="1">DSM 19015</strain>
    </source>
</reference>
<protein>
    <submittedName>
        <fullName evidence="1">Uncharacterized protein</fullName>
    </submittedName>
</protein>
<reference evidence="1" key="2">
    <citation type="submission" date="2021-08" db="EMBL/GenBank/DDBJ databases">
        <authorList>
            <person name="Tani A."/>
            <person name="Ola A."/>
            <person name="Ogura Y."/>
            <person name="Katsura K."/>
            <person name="Hayashi T."/>
        </authorList>
    </citation>
    <scope>NUCLEOTIDE SEQUENCE</scope>
    <source>
        <strain evidence="1">DSM 19015</strain>
    </source>
</reference>
<comment type="caution">
    <text evidence="1">The sequence shown here is derived from an EMBL/GenBank/DDBJ whole genome shotgun (WGS) entry which is preliminary data.</text>
</comment>
<dbReference type="RefSeq" id="WP_238246505.1">
    <property type="nucleotide sequence ID" value="NZ_BPQP01000089.1"/>
</dbReference>
<keyword evidence="2" id="KW-1185">Reference proteome</keyword>
<dbReference type="Proteomes" id="UP001055125">
    <property type="component" value="Unassembled WGS sequence"/>
</dbReference>
<evidence type="ECO:0000313" key="1">
    <source>
        <dbReference type="EMBL" id="GJD97444.1"/>
    </source>
</evidence>
<proteinExistence type="predicted"/>
<evidence type="ECO:0000313" key="2">
    <source>
        <dbReference type="Proteomes" id="UP001055125"/>
    </source>
</evidence>
<organism evidence="1 2">
    <name type="scientific">Methylobacterium iners</name>
    <dbReference type="NCBI Taxonomy" id="418707"/>
    <lineage>
        <taxon>Bacteria</taxon>
        <taxon>Pseudomonadati</taxon>
        <taxon>Pseudomonadota</taxon>
        <taxon>Alphaproteobacteria</taxon>
        <taxon>Hyphomicrobiales</taxon>
        <taxon>Methylobacteriaceae</taxon>
        <taxon>Methylobacterium</taxon>
    </lineage>
</organism>
<name>A0ABQ4S4N3_9HYPH</name>
<dbReference type="EMBL" id="BPQP01000089">
    <property type="protein sequence ID" value="GJD97444.1"/>
    <property type="molecule type" value="Genomic_DNA"/>
</dbReference>